<protein>
    <recommendedName>
        <fullName evidence="3">Nudix hydrolase domain-containing protein</fullName>
    </recommendedName>
</protein>
<dbReference type="GO" id="GO:0016787">
    <property type="term" value="F:hydrolase activity"/>
    <property type="evidence" value="ECO:0007669"/>
    <property type="project" value="UniProtKB-KW"/>
</dbReference>
<dbReference type="PROSITE" id="PS51462">
    <property type="entry name" value="NUDIX"/>
    <property type="match status" value="1"/>
</dbReference>
<organism evidence="4 5">
    <name type="scientific">Arenibacter certesii</name>
    <dbReference type="NCBI Taxonomy" id="228955"/>
    <lineage>
        <taxon>Bacteria</taxon>
        <taxon>Pseudomonadati</taxon>
        <taxon>Bacteroidota</taxon>
        <taxon>Flavobacteriia</taxon>
        <taxon>Flavobacteriales</taxon>
        <taxon>Flavobacteriaceae</taxon>
        <taxon>Arenibacter</taxon>
    </lineage>
</organism>
<evidence type="ECO:0000313" key="5">
    <source>
        <dbReference type="Proteomes" id="UP000634668"/>
    </source>
</evidence>
<dbReference type="PANTHER" id="PTHR43736:SF1">
    <property type="entry name" value="DIHYDRONEOPTERIN TRIPHOSPHATE DIPHOSPHATASE"/>
    <property type="match status" value="1"/>
</dbReference>
<name>A0A918MGE3_9FLAO</name>
<dbReference type="Gene3D" id="3.90.79.10">
    <property type="entry name" value="Nucleoside Triphosphate Pyrophosphohydrolase"/>
    <property type="match status" value="1"/>
</dbReference>
<gene>
    <name evidence="4" type="ORF">GCM10007383_03540</name>
</gene>
<evidence type="ECO:0000256" key="1">
    <source>
        <dbReference type="ARBA" id="ARBA00022801"/>
    </source>
</evidence>
<dbReference type="SUPFAM" id="SSF55811">
    <property type="entry name" value="Nudix"/>
    <property type="match status" value="1"/>
</dbReference>
<evidence type="ECO:0000313" key="4">
    <source>
        <dbReference type="EMBL" id="GGW22926.1"/>
    </source>
</evidence>
<dbReference type="CDD" id="cd03673">
    <property type="entry name" value="NUDIX_Ap6A_hydrolase"/>
    <property type="match status" value="1"/>
</dbReference>
<reference evidence="4" key="1">
    <citation type="journal article" date="2014" name="Int. J. Syst. Evol. Microbiol.">
        <title>Complete genome sequence of Corynebacterium casei LMG S-19264T (=DSM 44701T), isolated from a smear-ripened cheese.</title>
        <authorList>
            <consortium name="US DOE Joint Genome Institute (JGI-PGF)"/>
            <person name="Walter F."/>
            <person name="Albersmeier A."/>
            <person name="Kalinowski J."/>
            <person name="Ruckert C."/>
        </authorList>
    </citation>
    <scope>NUCLEOTIDE SEQUENCE</scope>
    <source>
        <strain evidence="4">KCTC 12113</strain>
    </source>
</reference>
<keyword evidence="5" id="KW-1185">Reference proteome</keyword>
<dbReference type="InterPro" id="IPR000086">
    <property type="entry name" value="NUDIX_hydrolase_dom"/>
</dbReference>
<dbReference type="PANTHER" id="PTHR43736">
    <property type="entry name" value="ADP-RIBOSE PYROPHOSPHATASE"/>
    <property type="match status" value="1"/>
</dbReference>
<reference evidence="4" key="2">
    <citation type="submission" date="2020-09" db="EMBL/GenBank/DDBJ databases">
        <authorList>
            <person name="Sun Q."/>
            <person name="Kim S."/>
        </authorList>
    </citation>
    <scope>NUCLEOTIDE SEQUENCE</scope>
    <source>
        <strain evidence="4">KCTC 12113</strain>
    </source>
</reference>
<evidence type="ECO:0000259" key="3">
    <source>
        <dbReference type="PROSITE" id="PS51462"/>
    </source>
</evidence>
<feature type="domain" description="Nudix hydrolase" evidence="3">
    <location>
        <begin position="108"/>
        <end position="236"/>
    </location>
</feature>
<dbReference type="AlphaFoldDB" id="A0A918MGE3"/>
<evidence type="ECO:0000256" key="2">
    <source>
        <dbReference type="RuleBase" id="RU003476"/>
    </source>
</evidence>
<dbReference type="InterPro" id="IPR020476">
    <property type="entry name" value="Nudix_hydrolase"/>
</dbReference>
<keyword evidence="1 2" id="KW-0378">Hydrolase</keyword>
<proteinExistence type="inferred from homology"/>
<dbReference type="InterPro" id="IPR020084">
    <property type="entry name" value="NUDIX_hydrolase_CS"/>
</dbReference>
<comment type="caution">
    <text evidence="4">The sequence shown here is derived from an EMBL/GenBank/DDBJ whole genome shotgun (WGS) entry which is preliminary data.</text>
</comment>
<dbReference type="PROSITE" id="PS00893">
    <property type="entry name" value="NUDIX_BOX"/>
    <property type="match status" value="1"/>
</dbReference>
<comment type="similarity">
    <text evidence="2">Belongs to the Nudix hydrolase family.</text>
</comment>
<dbReference type="Pfam" id="PF00293">
    <property type="entry name" value="NUDIX"/>
    <property type="match status" value="1"/>
</dbReference>
<dbReference type="InterPro" id="IPR015797">
    <property type="entry name" value="NUDIX_hydrolase-like_dom_sf"/>
</dbReference>
<sequence length="236" mass="26605">MGDLQPEAHVKGFSGFNFIALICNRSSAVFFAVSLSKTITQMYKVFVNESPLILTNKLSDATNNKYFLLNASSINEAISSLASKKLKEAFIYHPNKEEILKKFAKKIPLVVAAGGVVTNKEGKVLFIYREGKWDLPKGKLDKGETIEECALREVEEETGVKGLKIENFLKTTYHIFKRNGGYKLKEVHWFAMRTNYKGELVGEASEGIEKVKWKGPGKIKKALENSYANIRILFEE</sequence>
<dbReference type="PRINTS" id="PR00502">
    <property type="entry name" value="NUDIXFAMILY"/>
</dbReference>
<accession>A0A918MGE3</accession>
<dbReference type="EMBL" id="BMWP01000002">
    <property type="protein sequence ID" value="GGW22926.1"/>
    <property type="molecule type" value="Genomic_DNA"/>
</dbReference>
<dbReference type="Proteomes" id="UP000634668">
    <property type="component" value="Unassembled WGS sequence"/>
</dbReference>